<gene>
    <name evidence="2" type="ORF">SteCoe_20193</name>
</gene>
<organism evidence="2 3">
    <name type="scientific">Stentor coeruleus</name>
    <dbReference type="NCBI Taxonomy" id="5963"/>
    <lineage>
        <taxon>Eukaryota</taxon>
        <taxon>Sar</taxon>
        <taxon>Alveolata</taxon>
        <taxon>Ciliophora</taxon>
        <taxon>Postciliodesmatophora</taxon>
        <taxon>Heterotrichea</taxon>
        <taxon>Heterotrichida</taxon>
        <taxon>Stentoridae</taxon>
        <taxon>Stentor</taxon>
    </lineage>
</organism>
<accession>A0A1R2BSS7</accession>
<evidence type="ECO:0000313" key="2">
    <source>
        <dbReference type="EMBL" id="OMJ79717.1"/>
    </source>
</evidence>
<protein>
    <submittedName>
        <fullName evidence="2">Uncharacterized protein</fullName>
    </submittedName>
</protein>
<proteinExistence type="predicted"/>
<dbReference type="EMBL" id="MPUH01000457">
    <property type="protein sequence ID" value="OMJ79717.1"/>
    <property type="molecule type" value="Genomic_DNA"/>
</dbReference>
<dbReference type="Proteomes" id="UP000187209">
    <property type="component" value="Unassembled WGS sequence"/>
</dbReference>
<evidence type="ECO:0000256" key="1">
    <source>
        <dbReference type="SAM" id="MobiDB-lite"/>
    </source>
</evidence>
<name>A0A1R2BSS7_9CILI</name>
<sequence length="112" mass="12396">MPSVSSKRLSPTLTLPQAPIKSLALLARPIKTSKPSFHSKPIRISLPTTPSLASPEKSPITYSNGIFQKSSTHTPKIPSRVIHQTLSNRIPKKFIDEALEVTIDELNSWQEN</sequence>
<reference evidence="2 3" key="1">
    <citation type="submission" date="2016-11" db="EMBL/GenBank/DDBJ databases">
        <title>The macronuclear genome of Stentor coeruleus: a giant cell with tiny introns.</title>
        <authorList>
            <person name="Slabodnick M."/>
            <person name="Ruby J.G."/>
            <person name="Reiff S.B."/>
            <person name="Swart E.C."/>
            <person name="Gosai S."/>
            <person name="Prabakaran S."/>
            <person name="Witkowska E."/>
            <person name="Larue G.E."/>
            <person name="Fisher S."/>
            <person name="Freeman R.M."/>
            <person name="Gunawardena J."/>
            <person name="Chu W."/>
            <person name="Stover N.A."/>
            <person name="Gregory B.D."/>
            <person name="Nowacki M."/>
            <person name="Derisi J."/>
            <person name="Roy S.W."/>
            <person name="Marshall W.F."/>
            <person name="Sood P."/>
        </authorList>
    </citation>
    <scope>NUCLEOTIDE SEQUENCE [LARGE SCALE GENOMIC DNA]</scope>
    <source>
        <strain evidence="2">WM001</strain>
    </source>
</reference>
<keyword evidence="3" id="KW-1185">Reference proteome</keyword>
<comment type="caution">
    <text evidence="2">The sequence shown here is derived from an EMBL/GenBank/DDBJ whole genome shotgun (WGS) entry which is preliminary data.</text>
</comment>
<evidence type="ECO:0000313" key="3">
    <source>
        <dbReference type="Proteomes" id="UP000187209"/>
    </source>
</evidence>
<feature type="region of interest" description="Disordered" evidence="1">
    <location>
        <begin position="37"/>
        <end position="57"/>
    </location>
</feature>
<dbReference type="AlphaFoldDB" id="A0A1R2BSS7"/>